<dbReference type="SUPFAM" id="SSF49899">
    <property type="entry name" value="Concanavalin A-like lectins/glucanases"/>
    <property type="match status" value="1"/>
</dbReference>
<dbReference type="STRING" id="472705.GCA_001743465_00263"/>
<evidence type="ECO:0000313" key="2">
    <source>
        <dbReference type="Proteomes" id="UP000193933"/>
    </source>
</evidence>
<reference evidence="1 2" key="1">
    <citation type="journal article" date="2017" name="Antonie Van Leeuwenhoek">
        <title>Phylogenomic resolution of the bacterial genus Pantoea and its relationship with Erwinia and Tatumella.</title>
        <authorList>
            <person name="Palmer M."/>
            <person name="Steenkamp E.T."/>
            <person name="Coetzee M.P."/>
            <person name="Chan W.Y."/>
            <person name="van Zyl E."/>
            <person name="De Maayer P."/>
            <person name="Coutinho T.A."/>
            <person name="Blom J."/>
            <person name="Smits T.H."/>
            <person name="Duffy B."/>
            <person name="Venter S.N."/>
        </authorList>
    </citation>
    <scope>NUCLEOTIDE SEQUENCE [LARGE SCALE GENOMIC DNA]</scope>
    <source>
        <strain evidence="1 2">LMG 24534</strain>
    </source>
</reference>
<dbReference type="InterPro" id="IPR009784">
    <property type="entry name" value="DUF1349"/>
</dbReference>
<gene>
    <name evidence="1" type="ORF">HA41_03260</name>
</gene>
<dbReference type="PIRSF" id="PIRSF022704">
    <property type="entry name" value="UCP022704"/>
    <property type="match status" value="1"/>
</dbReference>
<dbReference type="Pfam" id="PF07081">
    <property type="entry name" value="DUF1349"/>
    <property type="match status" value="1"/>
</dbReference>
<dbReference type="Gene3D" id="2.60.120.200">
    <property type="match status" value="1"/>
</dbReference>
<evidence type="ECO:0000313" key="1">
    <source>
        <dbReference type="EMBL" id="ORM55003.1"/>
    </source>
</evidence>
<dbReference type="AlphaFoldDB" id="A0A1X1C0M6"/>
<proteinExistence type="predicted"/>
<dbReference type="InterPro" id="IPR013320">
    <property type="entry name" value="ConA-like_dom_sf"/>
</dbReference>
<organism evidence="1 2">
    <name type="scientific">Pantoea conspicua</name>
    <dbReference type="NCBI Taxonomy" id="472705"/>
    <lineage>
        <taxon>Bacteria</taxon>
        <taxon>Pseudomonadati</taxon>
        <taxon>Pseudomonadota</taxon>
        <taxon>Gammaproteobacteria</taxon>
        <taxon>Enterobacterales</taxon>
        <taxon>Erwiniaceae</taxon>
        <taxon>Pantoea</taxon>
    </lineage>
</organism>
<dbReference type="PANTHER" id="PTHR35332">
    <property type="entry name" value="REGULATION OF ENOLASE PROTEIN 1"/>
    <property type="match status" value="1"/>
</dbReference>
<dbReference type="PANTHER" id="PTHR35332:SF2">
    <property type="entry name" value="REGULATION OF ENOLASE PROTEIN 1"/>
    <property type="match status" value="1"/>
</dbReference>
<dbReference type="RefSeq" id="WP_094119588.1">
    <property type="nucleotide sequence ID" value="NZ_MLFN01000005.1"/>
</dbReference>
<comment type="caution">
    <text evidence="1">The sequence shown here is derived from an EMBL/GenBank/DDBJ whole genome shotgun (WGS) entry which is preliminary data.</text>
</comment>
<dbReference type="OrthoDB" id="9814707at2"/>
<name>A0A1X1C0M6_9GAMM</name>
<evidence type="ECO:0008006" key="3">
    <source>
        <dbReference type="Google" id="ProtNLM"/>
    </source>
</evidence>
<keyword evidence="2" id="KW-1185">Reference proteome</keyword>
<dbReference type="InterPro" id="IPR015987">
    <property type="entry name" value="UCP022704"/>
</dbReference>
<dbReference type="EMBL" id="MLFN01000005">
    <property type="protein sequence ID" value="ORM55003.1"/>
    <property type="molecule type" value="Genomic_DNA"/>
</dbReference>
<sequence>MTVIDAISHHGGVWINPPPRHRLENDQLQFETALNSDFWQRTWYGFERHSGHAYGFWIDEDFTVQVQVRADFSQLYDQAGLFIQDDETHWVKAGIEFNDDQPAIGCVVTRERSDWSTGLFPGDPRLFWLRATLVNEALRIQYSTDGEHWPLLRLSPWPGRARRFVGVMGCSPERQGLAIGFSHFIISPPSGKALHDLS</sequence>
<accession>A0A1X1C0M6</accession>
<dbReference type="Proteomes" id="UP000193933">
    <property type="component" value="Unassembled WGS sequence"/>
</dbReference>
<protein>
    <recommendedName>
        <fullName evidence="3">Regulation of enolase 1</fullName>
    </recommendedName>
</protein>